<organism evidence="2 3">
    <name type="scientific">Salvia divinorum</name>
    <name type="common">Maria pastora</name>
    <name type="synonym">Diviner's sage</name>
    <dbReference type="NCBI Taxonomy" id="28513"/>
    <lineage>
        <taxon>Eukaryota</taxon>
        <taxon>Viridiplantae</taxon>
        <taxon>Streptophyta</taxon>
        <taxon>Embryophyta</taxon>
        <taxon>Tracheophyta</taxon>
        <taxon>Spermatophyta</taxon>
        <taxon>Magnoliopsida</taxon>
        <taxon>eudicotyledons</taxon>
        <taxon>Gunneridae</taxon>
        <taxon>Pentapetalae</taxon>
        <taxon>asterids</taxon>
        <taxon>lamiids</taxon>
        <taxon>Lamiales</taxon>
        <taxon>Lamiaceae</taxon>
        <taxon>Nepetoideae</taxon>
        <taxon>Mentheae</taxon>
        <taxon>Salviinae</taxon>
        <taxon>Salvia</taxon>
        <taxon>Salvia subgen. Calosphace</taxon>
    </lineage>
</organism>
<dbReference type="AlphaFoldDB" id="A0ABD1HXX5"/>
<dbReference type="PANTHER" id="PTHR36323:SF1">
    <property type="entry name" value="MYOTUBULARIN-LIKE PROTEIN"/>
    <property type="match status" value="1"/>
</dbReference>
<gene>
    <name evidence="2" type="ORF">AAHA92_04024</name>
</gene>
<keyword evidence="3" id="KW-1185">Reference proteome</keyword>
<evidence type="ECO:0000313" key="3">
    <source>
        <dbReference type="Proteomes" id="UP001567538"/>
    </source>
</evidence>
<dbReference type="Proteomes" id="UP001567538">
    <property type="component" value="Unassembled WGS sequence"/>
</dbReference>
<proteinExistence type="predicted"/>
<comment type="caution">
    <text evidence="2">The sequence shown here is derived from an EMBL/GenBank/DDBJ whole genome shotgun (WGS) entry which is preliminary data.</text>
</comment>
<protein>
    <submittedName>
        <fullName evidence="2">Uncharacterized protein</fullName>
    </submittedName>
</protein>
<name>A0ABD1HXX5_SALDI</name>
<evidence type="ECO:0000313" key="2">
    <source>
        <dbReference type="EMBL" id="KAL1561306.1"/>
    </source>
</evidence>
<dbReference type="PANTHER" id="PTHR36323">
    <property type="entry name" value="MYOTUBULARIN-LIKE PROTEIN"/>
    <property type="match status" value="1"/>
</dbReference>
<reference evidence="2 3" key="1">
    <citation type="submission" date="2024-06" db="EMBL/GenBank/DDBJ databases">
        <title>A chromosome level genome sequence of Diviner's sage (Salvia divinorum).</title>
        <authorList>
            <person name="Ford S.A."/>
            <person name="Ro D.-K."/>
            <person name="Ness R.W."/>
            <person name="Phillips M.A."/>
        </authorList>
    </citation>
    <scope>NUCLEOTIDE SEQUENCE [LARGE SCALE GENOMIC DNA]</scope>
    <source>
        <strain evidence="2">SAF-2024a</strain>
        <tissue evidence="2">Leaf</tissue>
    </source>
</reference>
<evidence type="ECO:0000256" key="1">
    <source>
        <dbReference type="SAM" id="MobiDB-lite"/>
    </source>
</evidence>
<feature type="region of interest" description="Disordered" evidence="1">
    <location>
        <begin position="41"/>
        <end position="63"/>
    </location>
</feature>
<sequence>MASVCDRRRHQQQQQLLHHKTIFLPLFCRLSLKDISLPRLHRRDPSSSDHPSSPKVSCMGQLKRNNRIVTAATPPHSRAYSKLRKLFSGKTLLPTTTAAACIAAAGRSEICASRKESEVRSKAVDVGELDPPLPVVKKAAAGEEANVNLWKRRLNRAAPLETLQIRKSDTVSLPPTV</sequence>
<accession>A0ABD1HXX5</accession>
<dbReference type="EMBL" id="JBEAFC010000003">
    <property type="protein sequence ID" value="KAL1561306.1"/>
    <property type="molecule type" value="Genomic_DNA"/>
</dbReference>